<evidence type="ECO:0000313" key="2">
    <source>
        <dbReference type="EMBL" id="NRT21171.1"/>
    </source>
</evidence>
<dbReference type="Gene3D" id="3.40.390.10">
    <property type="entry name" value="Collagenase (Catalytic Domain)"/>
    <property type="match status" value="1"/>
</dbReference>
<protein>
    <recommendedName>
        <fullName evidence="1">Peptidase metallopeptidase domain-containing protein</fullName>
    </recommendedName>
</protein>
<evidence type="ECO:0000259" key="1">
    <source>
        <dbReference type="SMART" id="SM00235"/>
    </source>
</evidence>
<dbReference type="InterPro" id="IPR024079">
    <property type="entry name" value="MetalloPept_cat_dom_sf"/>
</dbReference>
<organism evidence="2 3">
    <name type="scientific">Hymenobacter caeli</name>
    <dbReference type="NCBI Taxonomy" id="2735894"/>
    <lineage>
        <taxon>Bacteria</taxon>
        <taxon>Pseudomonadati</taxon>
        <taxon>Bacteroidota</taxon>
        <taxon>Cytophagia</taxon>
        <taxon>Cytophagales</taxon>
        <taxon>Hymenobacteraceae</taxon>
        <taxon>Hymenobacter</taxon>
    </lineage>
</organism>
<dbReference type="EMBL" id="JABSNP010000026">
    <property type="protein sequence ID" value="NRT21171.1"/>
    <property type="molecule type" value="Genomic_DNA"/>
</dbReference>
<dbReference type="InterPro" id="IPR006026">
    <property type="entry name" value="Peptidase_Metallo"/>
</dbReference>
<feature type="domain" description="Peptidase metallopeptidase" evidence="1">
    <location>
        <begin position="69"/>
        <end position="205"/>
    </location>
</feature>
<dbReference type="SUPFAM" id="SSF55486">
    <property type="entry name" value="Metalloproteases ('zincins'), catalytic domain"/>
    <property type="match status" value="1"/>
</dbReference>
<reference evidence="2 3" key="1">
    <citation type="submission" date="2020-05" db="EMBL/GenBank/DDBJ databases">
        <title>Genomic Encyclopedia of Type Strains, Phase IV (KMG-V): Genome sequencing to study the core and pangenomes of soil and plant-associated prokaryotes.</title>
        <authorList>
            <person name="Whitman W."/>
        </authorList>
    </citation>
    <scope>NUCLEOTIDE SEQUENCE [LARGE SCALE GENOMIC DNA]</scope>
    <source>
        <strain evidence="2 3">9A</strain>
    </source>
</reference>
<dbReference type="RefSeq" id="WP_173811928.1">
    <property type="nucleotide sequence ID" value="NZ_JABSNP010000026.1"/>
</dbReference>
<keyword evidence="3" id="KW-1185">Reference proteome</keyword>
<evidence type="ECO:0000313" key="3">
    <source>
        <dbReference type="Proteomes" id="UP000779507"/>
    </source>
</evidence>
<comment type="caution">
    <text evidence="2">The sequence shown here is derived from an EMBL/GenBank/DDBJ whole genome shotgun (WGS) entry which is preliminary data.</text>
</comment>
<gene>
    <name evidence="2" type="ORF">HNP98_004016</name>
</gene>
<dbReference type="Pfam" id="PF01400">
    <property type="entry name" value="Astacin"/>
    <property type="match status" value="1"/>
</dbReference>
<proteinExistence type="predicted"/>
<dbReference type="SMART" id="SM00235">
    <property type="entry name" value="ZnMc"/>
    <property type="match status" value="1"/>
</dbReference>
<accession>A0ABX2FXJ3</accession>
<name>A0ABX2FXJ3_9BACT</name>
<dbReference type="Proteomes" id="UP000779507">
    <property type="component" value="Unassembled WGS sequence"/>
</dbReference>
<dbReference type="InterPro" id="IPR001506">
    <property type="entry name" value="Peptidase_M12A"/>
</dbReference>
<sequence length="268" mass="30280">MKYVVVGLIIMSGLIFLLLQKQEAAGTTRLPCGVPATQVNPLHRDTLHKMQVPTRHSTKTESVPLTIDALHRWPTGKVTVYFMDIYDYELITKALNTANEWSAYGNIKFILTTNKATSDIRVAFRAGNGYLSAVGTHATEAAYVNHTTMWLQNLDKQPKDEFKRVVLHEFGHSIGLLHEIQSPAAASIKWKVPEVNAHFKKLYGWEPDKVYTNVLQIVPTNAYTKFDPLSIMVYAIPKELTTNLTADIEWPTALSKIDKETIVTYYPF</sequence>